<evidence type="ECO:0000313" key="4">
    <source>
        <dbReference type="EMBL" id="AZS11771.1"/>
    </source>
</evidence>
<evidence type="ECO:0000256" key="3">
    <source>
        <dbReference type="SAM" id="Phobius"/>
    </source>
</evidence>
<feature type="compositionally biased region" description="Low complexity" evidence="2">
    <location>
        <begin position="40"/>
        <end position="52"/>
    </location>
</feature>
<sequence>MATELASGYVSVGGDTRPLARDIRSFFAKTEKESGSSGQRSGAAFGSRFGSGLNSEARGKEEGNKFSRGFSNGFRGIRSGISGLMSGFITLNTAIALTARNIGHIANGVQAASRVLRLLSISLLGAATGLRVLAGVGLAKLAGWLKVVSRLAGILARDVARAAAMFVVLAGAVRGLMVMTRVARMMALFTVGLSALIGLASTAAPALAALAGAIATVGSVAGGMAIAGLSAFGAAIAGLKTGLSGVGDAFKAMGQSSGSAGSAATDNARQVARAQKQLTKAVEDEREAQEDVTKARESALKKLQGLDRQLRGAAQSEKEAKLDLLDAQAELEKGDFANGRERARAVLAVEQAELNLQNVQADNNDLAKEAADARAKGVDNSDEVVDAQKRLRDATDATKEAQLDLNEARNPKDSGAGGVDKQAEALAKLSNNARAFVLQAMAIKPAWDAMTKGVQDKLFAGLAQVLQPLADTWIPRLGTALGTVTSGFNEGAHSVANWLTSAEGVQITSSWLDSSSQAAAGLGKALGNIMPGLMSIAAGAGEAFSPMIAGLGDGAKRLSDFLVQAQQTGQIKTFFTDAFNSVKGTIQNISAVMGPLISLFMELGQRSQAALAPGLRSVGGAIKEATPGLIQMADKIMPALGQALTNLAPVIPAIVHAFSPWATILSILLPPLATLIAKIAPLAPYLLTAAAAVKVMALAYTGLNAVMGFASIAQGIFFAATRRSAAGLGTNTIALGAYRTAQMVGTVATWAATAATSAFGVALAIVTSPITWIVVAIAALIAGLVLLYKKNETFRNAVNAAWNGIKTAISAVWGWLQSTVFPIFKQALQAIGTAMTWLWQNVMMPAWTAIKFVISLWWAAVQIYFKVFMVILKALGAVVMWLWNNVMTPAFTAIKFVIQVWWAYVQIVFKVFMAVIRGVGAVIMWLWNNVAAPAFNAIGSILSTVWNGVIKPVWDGFTSAIKVVGDAAMWLWNNAITPAWNGIKSAITTVWNIVKPIFENIGKGFQVMGQIAAKVGDAMKNAFDGVVDVIKAPLHAIGGLLAKLPGSIMGVDIPGVSTIKSWGETLQNLRKGGTINAQPGGFVVNASASRKYRGLLGAMGGQLIRGPGTGTSDSITAFHGGRAIANVSNGETYFSPGLATAFSGALGAINGGFGNGGPGFASGGELYALPAGTNISYGDSGRFPKWVRDLEAKWGVKASTYAGHQESDRNEAGYAPNPNHYNRGIDWSGPVENMQKFAEYLKSIAPSTPNLEQIIWQNPNTGKKIGWHGRASDDDGSYFASDYGGHTDHVHTRQSDSILTATPAKPLQNTKVDGIDPPVWEKDGTGTDDTTSTTGNNAETIDSQPFSEIKTTRDLFSKWGQITGESLFDIFVPNQIGDSIDPVAILDRYMLKDSRKDDKSKLEPNSTDSAAKTKYKKALKKLNTELETKRITQEQYNEQKAKLDAEYKESQKDVTVTSSLDGSSTGDLDVGKATENVGNIDPAYIKDGGNLKPTGAPGRDNYLKDTAAATKSMKLPLDAAIIAVGTQLVESGIKMFANASVPESLKFPHDAVGSDHDSVGLYQQRQAGWGTLQERMSAFGSTKLFLNAMVKKFPNWATMPKGDVAQGVQVSAYPDRYAGRMDEARRLLIGKFDRGGVVPPGVSLVENKLRRYEQAAVFTPSQWDTLQQLPGGAGTTIDARTIIEHMSVEDWRQAQKELKQLGIRNQMRYSRSHTK</sequence>
<dbReference type="EMBL" id="MK279900">
    <property type="protein sequence ID" value="AZS11771.1"/>
    <property type="molecule type" value="Genomic_DNA"/>
</dbReference>
<feature type="region of interest" description="Disordered" evidence="2">
    <location>
        <begin position="274"/>
        <end position="293"/>
    </location>
</feature>
<feature type="transmembrane region" description="Helical" evidence="3">
    <location>
        <begin position="837"/>
        <end position="858"/>
    </location>
</feature>
<accession>A0A3S9UNC8</accession>
<feature type="region of interest" description="Disordered" evidence="2">
    <location>
        <begin position="30"/>
        <end position="62"/>
    </location>
</feature>
<feature type="region of interest" description="Disordered" evidence="2">
    <location>
        <begin position="1394"/>
        <end position="1414"/>
    </location>
</feature>
<feature type="coiled-coil region" evidence="1">
    <location>
        <begin position="342"/>
        <end position="376"/>
    </location>
</feature>
<evidence type="ECO:0000313" key="5">
    <source>
        <dbReference type="Proteomes" id="UP000288067"/>
    </source>
</evidence>
<keyword evidence="3" id="KW-0472">Membrane</keyword>
<evidence type="ECO:0000256" key="1">
    <source>
        <dbReference type="SAM" id="Coils"/>
    </source>
</evidence>
<feature type="transmembrane region" description="Helical" evidence="3">
    <location>
        <begin position="934"/>
        <end position="954"/>
    </location>
</feature>
<keyword evidence="3" id="KW-0812">Transmembrane</keyword>
<feature type="region of interest" description="Disordered" evidence="2">
    <location>
        <begin position="1307"/>
        <end position="1341"/>
    </location>
</feature>
<feature type="transmembrane region" description="Helical" evidence="3">
    <location>
        <begin position="697"/>
        <end position="720"/>
    </location>
</feature>
<evidence type="ECO:0000256" key="2">
    <source>
        <dbReference type="SAM" id="MobiDB-lite"/>
    </source>
</evidence>
<protein>
    <submittedName>
        <fullName evidence="4">Tape measure protein</fullName>
    </submittedName>
</protein>
<feature type="region of interest" description="Disordered" evidence="2">
    <location>
        <begin position="1444"/>
        <end position="1473"/>
    </location>
</feature>
<feature type="region of interest" description="Disordered" evidence="2">
    <location>
        <begin position="393"/>
        <end position="419"/>
    </location>
</feature>
<feature type="transmembrane region" description="Helical" evidence="3">
    <location>
        <begin position="653"/>
        <end position="677"/>
    </location>
</feature>
<feature type="transmembrane region" description="Helical" evidence="3">
    <location>
        <begin position="77"/>
        <end position="97"/>
    </location>
</feature>
<reference evidence="4 5" key="1">
    <citation type="submission" date="2018-12" db="EMBL/GenBank/DDBJ databases">
        <authorList>
            <person name="Divens A.M."/>
            <person name="Stoner T.H."/>
            <person name="Garlena R.A."/>
            <person name="Russell D.A."/>
            <person name="Pope W.H."/>
            <person name="Jacobs-Sera D."/>
            <person name="Hatfull G.F."/>
        </authorList>
    </citation>
    <scope>NUCLEOTIDE SEQUENCE [LARGE SCALE GENOMIC DNA]</scope>
</reference>
<dbReference type="Proteomes" id="UP000288067">
    <property type="component" value="Segment"/>
</dbReference>
<keyword evidence="1" id="KW-0175">Coiled coil</keyword>
<gene>
    <name evidence="4" type="primary">17</name>
    <name evidence="4" type="ORF">PBI_NINA_17</name>
</gene>
<proteinExistence type="predicted"/>
<keyword evidence="3" id="KW-1133">Transmembrane helix</keyword>
<feature type="transmembrane region" description="Helical" evidence="3">
    <location>
        <begin position="800"/>
        <end position="817"/>
    </location>
</feature>
<feature type="transmembrane region" description="Helical" evidence="3">
    <location>
        <begin position="903"/>
        <end position="927"/>
    </location>
</feature>
<feature type="transmembrane region" description="Helical" evidence="3">
    <location>
        <begin position="770"/>
        <end position="788"/>
    </location>
</feature>
<feature type="transmembrane region" description="Helical" evidence="3">
    <location>
        <begin position="741"/>
        <end position="764"/>
    </location>
</feature>
<feature type="compositionally biased region" description="Basic and acidic residues" evidence="2">
    <location>
        <begin position="393"/>
        <end position="412"/>
    </location>
</feature>
<name>A0A3S9UNC8_9CAUD</name>
<feature type="transmembrane region" description="Helical" evidence="3">
    <location>
        <begin position="863"/>
        <end position="883"/>
    </location>
</feature>
<feature type="transmembrane region" description="Helical" evidence="3">
    <location>
        <begin position="159"/>
        <end position="176"/>
    </location>
</feature>
<feature type="transmembrane region" description="Helical" evidence="3">
    <location>
        <begin position="220"/>
        <end position="239"/>
    </location>
</feature>
<feature type="transmembrane region" description="Helical" evidence="3">
    <location>
        <begin position="118"/>
        <end position="139"/>
    </location>
</feature>
<organism evidence="4 5">
    <name type="scientific">Gordonia phage Nina</name>
    <dbReference type="NCBI Taxonomy" id="2499026"/>
    <lineage>
        <taxon>Viruses</taxon>
        <taxon>Duplodnaviria</taxon>
        <taxon>Heunggongvirae</taxon>
        <taxon>Uroviricota</taxon>
        <taxon>Caudoviricetes</taxon>
        <taxon>Emalynvirus</taxon>
        <taxon>Emalynvirus cozz</taxon>
    </lineage>
</organism>
<feature type="transmembrane region" description="Helical" evidence="3">
    <location>
        <begin position="188"/>
        <end position="214"/>
    </location>
</feature>
<feature type="compositionally biased region" description="Low complexity" evidence="2">
    <location>
        <begin position="1453"/>
        <end position="1468"/>
    </location>
</feature>